<evidence type="ECO:0000313" key="1">
    <source>
        <dbReference type="EMBL" id="TCL36168.1"/>
    </source>
</evidence>
<dbReference type="RefSeq" id="WP_132081870.1">
    <property type="nucleotide sequence ID" value="NZ_DAIMLW010000191.1"/>
</dbReference>
<dbReference type="EMBL" id="SLUI01000009">
    <property type="protein sequence ID" value="TCL36168.1"/>
    <property type="molecule type" value="Genomic_DNA"/>
</dbReference>
<sequence length="179" mass="20253">MTMMDKINGATRMATQMIFDKESVSYLEAGALYGIVSQGRFNLSVLEALYNQAKDPELRTLVEQCIEEQVRTTVENCEEALHKGKAEVPKFHFTRRQLHAHPLELPSDACLTDSEIAATLGTMAKGSQMAILAALHQCYQLEVGMMLRKRLDEGLDWNLRLLNLMLNRGWLPHIAKVEH</sequence>
<keyword evidence="2" id="KW-1185">Reference proteome</keyword>
<comment type="caution">
    <text evidence="1">The sequence shown here is derived from an EMBL/GenBank/DDBJ whole genome shotgun (WGS) entry which is preliminary data.</text>
</comment>
<organism evidence="1 2">
    <name type="scientific">Anaerospora hongkongensis</name>
    <dbReference type="NCBI Taxonomy" id="244830"/>
    <lineage>
        <taxon>Bacteria</taxon>
        <taxon>Bacillati</taxon>
        <taxon>Bacillota</taxon>
        <taxon>Negativicutes</taxon>
        <taxon>Selenomonadales</taxon>
        <taxon>Sporomusaceae</taxon>
        <taxon>Anaerospora</taxon>
    </lineage>
</organism>
<evidence type="ECO:0000313" key="2">
    <source>
        <dbReference type="Proteomes" id="UP000295063"/>
    </source>
</evidence>
<protein>
    <submittedName>
        <fullName evidence="1">Uncharacterized protein</fullName>
    </submittedName>
</protein>
<dbReference type="Proteomes" id="UP000295063">
    <property type="component" value="Unassembled WGS sequence"/>
</dbReference>
<dbReference type="InterPro" id="IPR012347">
    <property type="entry name" value="Ferritin-like"/>
</dbReference>
<dbReference type="OrthoDB" id="1680711at2"/>
<proteinExistence type="predicted"/>
<accession>A0A4R1PWX7</accession>
<gene>
    <name evidence="1" type="ORF">EV210_109117</name>
</gene>
<name>A0A4R1PWX7_9FIRM</name>
<dbReference type="Gene3D" id="1.20.1260.10">
    <property type="match status" value="1"/>
</dbReference>
<reference evidence="1 2" key="1">
    <citation type="submission" date="2019-03" db="EMBL/GenBank/DDBJ databases">
        <title>Genomic Encyclopedia of Type Strains, Phase IV (KMG-IV): sequencing the most valuable type-strain genomes for metagenomic binning, comparative biology and taxonomic classification.</title>
        <authorList>
            <person name="Goeker M."/>
        </authorList>
    </citation>
    <scope>NUCLEOTIDE SEQUENCE [LARGE SCALE GENOMIC DNA]</scope>
    <source>
        <strain evidence="1 2">DSM 15969</strain>
    </source>
</reference>
<dbReference type="AlphaFoldDB" id="A0A4R1PWX7"/>